<evidence type="ECO:0000256" key="4">
    <source>
        <dbReference type="ARBA" id="ARBA00022723"/>
    </source>
</evidence>
<dbReference type="GO" id="GO:0046872">
    <property type="term" value="F:metal ion binding"/>
    <property type="evidence" value="ECO:0007669"/>
    <property type="project" value="UniProtKB-KW"/>
</dbReference>
<keyword evidence="3" id="KW-0949">S-adenosyl-L-methionine</keyword>
<evidence type="ECO:0000313" key="8">
    <source>
        <dbReference type="EMBL" id="OEU40236.1"/>
    </source>
</evidence>
<dbReference type="SFLD" id="SFLDG01067">
    <property type="entry name" value="SPASM/twitch_domain_containing"/>
    <property type="match status" value="1"/>
</dbReference>
<keyword evidence="6" id="KW-0411">Iron-sulfur</keyword>
<dbReference type="Gene3D" id="3.20.20.70">
    <property type="entry name" value="Aldolase class I"/>
    <property type="match status" value="1"/>
</dbReference>
<dbReference type="RefSeq" id="WP_075070470.1">
    <property type="nucleotide sequence ID" value="NZ_CM007353.1"/>
</dbReference>
<dbReference type="PROSITE" id="PS51918">
    <property type="entry name" value="RADICAL_SAM"/>
    <property type="match status" value="1"/>
</dbReference>
<dbReference type="InterPro" id="IPR013785">
    <property type="entry name" value="Aldolase_TIM"/>
</dbReference>
<dbReference type="Proteomes" id="UP000176236">
    <property type="component" value="Chromosome"/>
</dbReference>
<protein>
    <submittedName>
        <fullName evidence="8">Arylsulfatase regulator</fullName>
    </submittedName>
</protein>
<evidence type="ECO:0000256" key="5">
    <source>
        <dbReference type="ARBA" id="ARBA00023004"/>
    </source>
</evidence>
<dbReference type="InterPro" id="IPR007197">
    <property type="entry name" value="rSAM"/>
</dbReference>
<dbReference type="EMBL" id="JMMZ01000009">
    <property type="protein sequence ID" value="OEU40236.1"/>
    <property type="molecule type" value="Genomic_DNA"/>
</dbReference>
<dbReference type="CDD" id="cd01335">
    <property type="entry name" value="Radical_SAM"/>
    <property type="match status" value="1"/>
</dbReference>
<comment type="cofactor">
    <cofactor evidence="1">
        <name>[4Fe-4S] cluster</name>
        <dbReference type="ChEBI" id="CHEBI:49883"/>
    </cofactor>
</comment>
<accession>A0A1E7G5J0</accession>
<dbReference type="Pfam" id="PF04055">
    <property type="entry name" value="Radical_SAM"/>
    <property type="match status" value="1"/>
</dbReference>
<organism evidence="8">
    <name type="scientific">Lactococcus cremoris subsp. cremoris IBB477</name>
    <dbReference type="NCBI Taxonomy" id="1449093"/>
    <lineage>
        <taxon>Bacteria</taxon>
        <taxon>Bacillati</taxon>
        <taxon>Bacillota</taxon>
        <taxon>Bacilli</taxon>
        <taxon>Lactobacillales</taxon>
        <taxon>Streptococcaceae</taxon>
        <taxon>Lactococcus</taxon>
        <taxon>Lactococcus cremoris subsp. cremoris</taxon>
    </lineage>
</organism>
<reference evidence="8" key="1">
    <citation type="journal article" date="2016" name="Appl. Microbiol. Biotechnol.">
        <title>Adhesion of the genome-sequenced Lactococcus lactis subsp. cremoris IBB477 strain is mediated by specific molecular determinants.</title>
        <authorList>
            <person name="Radziwill-Bienkowska J.M."/>
            <person name="Le D.T."/>
            <person name="Szczesny P."/>
            <person name="Duviau M.P."/>
            <person name="Aleksandrzak-Piekarczyk T."/>
            <person name="Loubiere P."/>
            <person name="Mercier-Bonin M."/>
            <person name="Bardowski J.K."/>
            <person name="Kowalczyk M."/>
        </authorList>
    </citation>
    <scope>NUCLEOTIDE SEQUENCE [LARGE SCALE GENOMIC DNA]</scope>
    <source>
        <strain evidence="8">IBB477</strain>
    </source>
</reference>
<dbReference type="SUPFAM" id="SSF102114">
    <property type="entry name" value="Radical SAM enzymes"/>
    <property type="match status" value="1"/>
</dbReference>
<dbReference type="AlphaFoldDB" id="A0A1E7G5J0"/>
<sequence>MKVNKYVNLIELNDLSLLLYHQVTKQYIIFDTLSKKVFYKAVAENSLPTHLKKELIQKYFIVADDYDEKLQLLTPVRNMFTYSTANLDIIVHLNYDCNLKCSYCYQNVITEKVVMNDKTEKDVIEFIRKIVLDKNPEYIYLNFIGGEPTLHTDKMIRIMQACNKINNSFYFSVVSNGTFGNMKKIEELLHLGLNDYFITLDGARKDHDKYRVYESGKGSFSTIIRNLKRIQEKFPEINIKLNSNLNDENKNHVTELLDVLEEKEIKYPLLFSKVISTANGKFDKTIEDNDSFWYQAHKQAIYRGYDFKPYGREINLACMMKQTNCFIIGADGFLFSCIEAVGMNEFRQAHVNDYGSAMFEIIRSQAQNIGYAYDTCDSCEFLPNCDGGCYYKRSHDDFVCPKSSFENDSLMIIKEIFEVKS</sequence>
<dbReference type="InterPro" id="IPR058240">
    <property type="entry name" value="rSAM_sf"/>
</dbReference>
<name>A0A1E7G5J0_LACLC</name>
<dbReference type="SFLD" id="SFLDS00029">
    <property type="entry name" value="Radical_SAM"/>
    <property type="match status" value="1"/>
</dbReference>
<evidence type="ECO:0000256" key="1">
    <source>
        <dbReference type="ARBA" id="ARBA00001966"/>
    </source>
</evidence>
<keyword evidence="5" id="KW-0408">Iron</keyword>
<keyword evidence="2" id="KW-0004">4Fe-4S</keyword>
<evidence type="ECO:0000256" key="6">
    <source>
        <dbReference type="ARBA" id="ARBA00023014"/>
    </source>
</evidence>
<evidence type="ECO:0000256" key="2">
    <source>
        <dbReference type="ARBA" id="ARBA00022485"/>
    </source>
</evidence>
<dbReference type="PANTHER" id="PTHR43787">
    <property type="entry name" value="FEMO COFACTOR BIOSYNTHESIS PROTEIN NIFB-RELATED"/>
    <property type="match status" value="1"/>
</dbReference>
<gene>
    <name evidence="8" type="ORF">AJ89_04315</name>
</gene>
<proteinExistence type="predicted"/>
<evidence type="ECO:0000259" key="7">
    <source>
        <dbReference type="PROSITE" id="PS51918"/>
    </source>
</evidence>
<evidence type="ECO:0000256" key="3">
    <source>
        <dbReference type="ARBA" id="ARBA00022691"/>
    </source>
</evidence>
<dbReference type="UniPathway" id="UPA00782"/>
<dbReference type="PANTHER" id="PTHR43787:SF3">
    <property type="entry name" value="ARYLSULFATASE REGULATORY PROTEIN"/>
    <property type="match status" value="1"/>
</dbReference>
<dbReference type="GO" id="GO:0051539">
    <property type="term" value="F:4 iron, 4 sulfur cluster binding"/>
    <property type="evidence" value="ECO:0007669"/>
    <property type="project" value="UniProtKB-KW"/>
</dbReference>
<keyword evidence="4" id="KW-0479">Metal-binding</keyword>
<dbReference type="NCBIfam" id="TIGR04085">
    <property type="entry name" value="rSAM_more_4Fe4S"/>
    <property type="match status" value="1"/>
</dbReference>
<comment type="caution">
    <text evidence="8">The sequence shown here is derived from an EMBL/GenBank/DDBJ whole genome shotgun (WGS) entry which is preliminary data.</text>
</comment>
<dbReference type="InterPro" id="IPR023885">
    <property type="entry name" value="4Fe4S-binding_SPASM_dom"/>
</dbReference>
<dbReference type="GO" id="GO:0003824">
    <property type="term" value="F:catalytic activity"/>
    <property type="evidence" value="ECO:0007669"/>
    <property type="project" value="InterPro"/>
</dbReference>
<feature type="domain" description="Radical SAM core" evidence="7">
    <location>
        <begin position="81"/>
        <end position="306"/>
    </location>
</feature>